<dbReference type="RefSeq" id="WP_280663038.1">
    <property type="nucleotide sequence ID" value="NZ_CP120374.1"/>
</dbReference>
<proteinExistence type="predicted"/>
<sequence length="358" mass="40688">MALNHRKPRIVYAQNAERPPLFLFGFSRWKAYIRDWFPDAHVIPSRPRLLPFEFDLYWKRRLLRDPRAGVLAWQYNGPPRLKEFCARHSIPFGYVEDGFLRSIALGALKVPPLSLAFDAQDMYFNANGPTDLEDILKTYDFEGDRALMNRARAAREQLLASRLSKYNSGNSLDIASVYGKKTRQRVLVIGQVERDASITYGCARRVTNNDIVRLASSENPDAQIIYKPHPEVLRGTAKAKSNPELVRDIAMILTQDISLADSLETVDHVYTITSLSGFEALLRGIKVTTVGCPFYSGWGLTDDRQPSPRRNRKLSIDEVFAAAYILYAKYLDPVTKKPIELEHALEVLARMRAEKIAA</sequence>
<organism evidence="1 2">
    <name type="scientific">Sinorhizobium garamanticum</name>
    <dbReference type="NCBI Taxonomy" id="680247"/>
    <lineage>
        <taxon>Bacteria</taxon>
        <taxon>Pseudomonadati</taxon>
        <taxon>Pseudomonadota</taxon>
        <taxon>Alphaproteobacteria</taxon>
        <taxon>Hyphomicrobiales</taxon>
        <taxon>Rhizobiaceae</taxon>
        <taxon>Sinorhizobium/Ensifer group</taxon>
        <taxon>Sinorhizobium</taxon>
    </lineage>
</organism>
<gene>
    <name evidence="1" type="ORF">PZN02_004685</name>
</gene>
<evidence type="ECO:0000313" key="1">
    <source>
        <dbReference type="EMBL" id="WEX91074.1"/>
    </source>
</evidence>
<dbReference type="CDD" id="cd16439">
    <property type="entry name" value="beta_Kdo_transferase_KpsC_2"/>
    <property type="match status" value="1"/>
</dbReference>
<evidence type="ECO:0000313" key="2">
    <source>
        <dbReference type="Proteomes" id="UP001229355"/>
    </source>
</evidence>
<name>A0ABY8DJJ6_9HYPH</name>
<dbReference type="Proteomes" id="UP001229355">
    <property type="component" value="Chromosome 2"/>
</dbReference>
<accession>A0ABY8DJJ6</accession>
<keyword evidence="2" id="KW-1185">Reference proteome</keyword>
<dbReference type="InterPro" id="IPR007833">
    <property type="entry name" value="Capsule_polysaccharide_synth"/>
</dbReference>
<dbReference type="EMBL" id="CP120374">
    <property type="protein sequence ID" value="WEX91074.1"/>
    <property type="molecule type" value="Genomic_DNA"/>
</dbReference>
<dbReference type="Pfam" id="PF05159">
    <property type="entry name" value="Capsule_synth"/>
    <property type="match status" value="1"/>
</dbReference>
<protein>
    <submittedName>
        <fullName evidence="1">Capsular polysaccharide biosynthesis protein</fullName>
    </submittedName>
</protein>
<reference evidence="1 2" key="1">
    <citation type="submission" date="2023-03" db="EMBL/GenBank/DDBJ databases">
        <authorList>
            <person name="Kaur S."/>
            <person name="Espinosa-Saiz D."/>
            <person name="Velazquez E."/>
            <person name="Menendez E."/>
            <person name="diCenzo G.C."/>
        </authorList>
    </citation>
    <scope>NUCLEOTIDE SEQUENCE [LARGE SCALE GENOMIC DNA]</scope>
    <source>
        <strain evidence="1 2">LMG 24692</strain>
    </source>
</reference>